<gene>
    <name evidence="3" type="ORF">ACFF45_08750</name>
</gene>
<evidence type="ECO:0000313" key="4">
    <source>
        <dbReference type="Proteomes" id="UP001589709"/>
    </source>
</evidence>
<dbReference type="PANTHER" id="PTHR11091">
    <property type="entry name" value="OXIDOREDUCTASE-RELATED"/>
    <property type="match status" value="1"/>
</dbReference>
<keyword evidence="4" id="KW-1185">Reference proteome</keyword>
<name>A0ABV5MXM8_9ACTN</name>
<reference evidence="3 4" key="1">
    <citation type="submission" date="2024-09" db="EMBL/GenBank/DDBJ databases">
        <authorList>
            <person name="Sun Q."/>
            <person name="Mori K."/>
        </authorList>
    </citation>
    <scope>NUCLEOTIDE SEQUENCE [LARGE SCALE GENOMIC DNA]</scope>
    <source>
        <strain evidence="3 4">JCM 6917</strain>
    </source>
</reference>
<dbReference type="InterPro" id="IPR043143">
    <property type="entry name" value="Mal/L-sulf/L-lact_DH-like_NADP"/>
</dbReference>
<sequence>MILSLGQARALAHAAMTGVGHSEREAEVIADHLIDCELRGLAFGGLSRAVSVVERIQATAAARQPIGVERETPVSAAIDGGDQVGYLVAQQATELAIAKARTSGVAVIGARNTWYTGMFSYYLEQVTAAGFLGMAAGSGAHIVAPHGGSQARFGTNPIAFGFPTSGSPVIWDIGTSSVMLGEVLQRHREGRPLDAGHAFDADGCPTQDPVAALFGGAFTVWGGHKGSGLALVVQLLGMACGAATAPHGVSDCGFLLMVVDPGLFTDADDFRRRAADYAELLRATRPTDAERPVRVPFERSAAERERRRARGTIEVSDDVCTALSNAASPTLGAR</sequence>
<dbReference type="InterPro" id="IPR003767">
    <property type="entry name" value="Malate/L-lactate_DH-like"/>
</dbReference>
<organism evidence="3 4">
    <name type="scientific">Streptomyces cinereospinus</name>
    <dbReference type="NCBI Taxonomy" id="285561"/>
    <lineage>
        <taxon>Bacteria</taxon>
        <taxon>Bacillati</taxon>
        <taxon>Actinomycetota</taxon>
        <taxon>Actinomycetes</taxon>
        <taxon>Kitasatosporales</taxon>
        <taxon>Streptomycetaceae</taxon>
        <taxon>Streptomyces</taxon>
    </lineage>
</organism>
<dbReference type="PANTHER" id="PTHR11091:SF0">
    <property type="entry name" value="MALATE DEHYDROGENASE"/>
    <property type="match status" value="1"/>
</dbReference>
<proteinExistence type="inferred from homology"/>
<evidence type="ECO:0000256" key="2">
    <source>
        <dbReference type="ARBA" id="ARBA00023002"/>
    </source>
</evidence>
<dbReference type="Gene3D" id="1.10.1530.10">
    <property type="match status" value="1"/>
</dbReference>
<dbReference type="Pfam" id="PF02615">
    <property type="entry name" value="Ldh_2"/>
    <property type="match status" value="1"/>
</dbReference>
<dbReference type="Gene3D" id="3.30.1370.60">
    <property type="entry name" value="Hypothetical oxidoreductase yiak, domain 2"/>
    <property type="match status" value="1"/>
</dbReference>
<comment type="caution">
    <text evidence="3">The sequence shown here is derived from an EMBL/GenBank/DDBJ whole genome shotgun (WGS) entry which is preliminary data.</text>
</comment>
<dbReference type="Proteomes" id="UP001589709">
    <property type="component" value="Unassembled WGS sequence"/>
</dbReference>
<keyword evidence="2" id="KW-0560">Oxidoreductase</keyword>
<dbReference type="SUPFAM" id="SSF89733">
    <property type="entry name" value="L-sulfolactate dehydrogenase-like"/>
    <property type="match status" value="1"/>
</dbReference>
<dbReference type="EMBL" id="JBHMCY010000012">
    <property type="protein sequence ID" value="MFB9462791.1"/>
    <property type="molecule type" value="Genomic_DNA"/>
</dbReference>
<evidence type="ECO:0000313" key="3">
    <source>
        <dbReference type="EMBL" id="MFB9462791.1"/>
    </source>
</evidence>
<dbReference type="InterPro" id="IPR043144">
    <property type="entry name" value="Mal/L-sulf/L-lact_DH-like_ah"/>
</dbReference>
<protein>
    <submittedName>
        <fullName evidence="3">Ldh family oxidoreductase</fullName>
    </submittedName>
</protein>
<dbReference type="RefSeq" id="WP_381344194.1">
    <property type="nucleotide sequence ID" value="NZ_JBHMCY010000012.1"/>
</dbReference>
<evidence type="ECO:0000256" key="1">
    <source>
        <dbReference type="ARBA" id="ARBA00006056"/>
    </source>
</evidence>
<comment type="similarity">
    <text evidence="1">Belongs to the LDH2/MDH2 oxidoreductase family.</text>
</comment>
<accession>A0ABV5MXM8</accession>
<dbReference type="InterPro" id="IPR036111">
    <property type="entry name" value="Mal/L-sulfo/L-lacto_DH-like_sf"/>
</dbReference>